<dbReference type="RefSeq" id="WP_253304113.1">
    <property type="nucleotide sequence ID" value="NZ_CP099582.1"/>
</dbReference>
<reference evidence="1" key="1">
    <citation type="journal article" date="1998" name="Int. J. Syst. Bacteriol. 48 Pt">
        <title>Thermococcus guaymasensis sp. nov. and Thermococcus aggregans sp. nov., two novel thermophilic archaea isolated from the Guaymas Basin hydrothermal vent site.</title>
        <authorList>
            <person name="Canganella F."/>
            <person name="Jones W.J."/>
            <person name="Gambacorta A."/>
            <person name="Antranikian G."/>
        </authorList>
    </citation>
    <scope>NUCLEOTIDE SEQUENCE</scope>
    <source>
        <strain evidence="1">TY</strain>
    </source>
</reference>
<dbReference type="EMBL" id="CP099582">
    <property type="protein sequence ID" value="USS40156.1"/>
    <property type="molecule type" value="Genomic_DNA"/>
</dbReference>
<dbReference type="AlphaFoldDB" id="A0A9E7MWE4"/>
<organism evidence="1 2">
    <name type="scientific">Thermococcus aggregans</name>
    <dbReference type="NCBI Taxonomy" id="110163"/>
    <lineage>
        <taxon>Archaea</taxon>
        <taxon>Methanobacteriati</taxon>
        <taxon>Methanobacteriota</taxon>
        <taxon>Thermococci</taxon>
        <taxon>Thermococcales</taxon>
        <taxon>Thermococcaceae</taxon>
        <taxon>Thermococcus</taxon>
    </lineage>
</organism>
<evidence type="ECO:0000313" key="2">
    <source>
        <dbReference type="Proteomes" id="UP001055732"/>
    </source>
</evidence>
<accession>A0A9E7MWE4</accession>
<dbReference type="KEGG" id="tagg:NF865_07410"/>
<evidence type="ECO:0000313" key="1">
    <source>
        <dbReference type="EMBL" id="USS40156.1"/>
    </source>
</evidence>
<name>A0A9E7MWE4_THEAG</name>
<sequence>MDVGCLNISSYSKNEGWNNSSGCSHGEVVNVVVNALINWGYIVKTEAWISKTLNSIEKFKFNMANAFLGKESPWISLHNPEFQTRLDVVGIYYTDCMGMPLHTFFVRKSAEEIAFRTILIEVEHRHSLEEAVERIKDFSAGKKIIVWTRGRVGDSSKIFP</sequence>
<keyword evidence="2" id="KW-1185">Reference proteome</keyword>
<gene>
    <name evidence="1" type="ORF">NF865_07410</name>
</gene>
<reference evidence="1" key="2">
    <citation type="submission" date="2022-06" db="EMBL/GenBank/DDBJ databases">
        <authorList>
            <person name="Park Y.-J."/>
        </authorList>
    </citation>
    <scope>NUCLEOTIDE SEQUENCE</scope>
    <source>
        <strain evidence="1">TY</strain>
    </source>
</reference>
<dbReference type="Proteomes" id="UP001055732">
    <property type="component" value="Chromosome"/>
</dbReference>
<proteinExistence type="predicted"/>
<protein>
    <submittedName>
        <fullName evidence="1">Uncharacterized protein</fullName>
    </submittedName>
</protein>